<evidence type="ECO:0000256" key="1">
    <source>
        <dbReference type="SAM" id="MobiDB-lite"/>
    </source>
</evidence>
<accession>A0A0W8IBQ6</accession>
<reference evidence="2 3" key="1">
    <citation type="submission" date="2015-12" db="EMBL/GenBank/DDBJ databases">
        <title>Serinicoccus chungangenesis strain CD08_5 genome sequencing and assembly.</title>
        <authorList>
            <person name="Chander A.M."/>
            <person name="Kaur G."/>
            <person name="Nair G.R."/>
            <person name="Dhawan D.K."/>
            <person name="Kochhar R.K."/>
            <person name="Mayilraj S."/>
            <person name="Bhadada S.K."/>
        </authorList>
    </citation>
    <scope>NUCLEOTIDE SEQUENCE [LARGE SCALE GENOMIC DNA]</scope>
    <source>
        <strain evidence="2 3">CD08_5</strain>
    </source>
</reference>
<feature type="compositionally biased region" description="Polar residues" evidence="1">
    <location>
        <begin position="98"/>
        <end position="108"/>
    </location>
</feature>
<proteinExistence type="predicted"/>
<organism evidence="2 3">
    <name type="scientific">Serinicoccus chungangensis</name>
    <dbReference type="NCBI Taxonomy" id="767452"/>
    <lineage>
        <taxon>Bacteria</taxon>
        <taxon>Bacillati</taxon>
        <taxon>Actinomycetota</taxon>
        <taxon>Actinomycetes</taxon>
        <taxon>Micrococcales</taxon>
        <taxon>Ornithinimicrobiaceae</taxon>
        <taxon>Serinicoccus</taxon>
    </lineage>
</organism>
<sequence>MRELWADLEWLISCGPQDAITPESIECSTVKGRDHGKGITAGNGEFREAQHHCIPGIGHAPINLPAAPHEASPNMLHRIGIRQRHTRHTATHKKIDDNQSTQEFSSPDVPSQCRKFGECLNKFVNLAVRQRLDLEGSDAVGMEISESVVNELLHIVRRQCHNPNVASQSGLHQVPELLCFSFCDPIRAVDDQQPLGSAQFGKDVRQWSAQCPLKLDRCSRKMPQVDNKCLTFPFVCGGCCLNKESALSHARFAVHDDPIVGRGQRAKFGDRCAAIDMHLTGTISRGDLATHSGNCPLVQTIQQLPGVPVPTDRWCDEVVRIPSQEGQIDDRRLGRILPSEHAEAIADQCRTRNVLGPGDRDQFVCDARPVRLVRRLEPRQHNLKVRQ</sequence>
<name>A0A0W8IBQ6_9MICO</name>
<comment type="caution">
    <text evidence="2">The sequence shown here is derived from an EMBL/GenBank/DDBJ whole genome shotgun (WGS) entry which is preliminary data.</text>
</comment>
<feature type="region of interest" description="Disordered" evidence="1">
    <location>
        <begin position="84"/>
        <end position="108"/>
    </location>
</feature>
<evidence type="ECO:0000313" key="2">
    <source>
        <dbReference type="EMBL" id="KUG57374.1"/>
    </source>
</evidence>
<dbReference type="Proteomes" id="UP000054837">
    <property type="component" value="Unassembled WGS sequence"/>
</dbReference>
<keyword evidence="3" id="KW-1185">Reference proteome</keyword>
<gene>
    <name evidence="2" type="ORF">AVL62_13130</name>
</gene>
<dbReference type="AlphaFoldDB" id="A0A0W8IBQ6"/>
<protein>
    <submittedName>
        <fullName evidence="2">Uncharacterized protein</fullName>
    </submittedName>
</protein>
<evidence type="ECO:0000313" key="3">
    <source>
        <dbReference type="Proteomes" id="UP000054837"/>
    </source>
</evidence>
<dbReference type="EMBL" id="LQBL01000005">
    <property type="protein sequence ID" value="KUG57374.1"/>
    <property type="molecule type" value="Genomic_DNA"/>
</dbReference>